<name>A0AAN9QAL9_CANGL</name>
<dbReference type="AlphaFoldDB" id="A0AAN9QAL9"/>
<protein>
    <submittedName>
        <fullName evidence="1">Uncharacterized protein</fullName>
    </submittedName>
</protein>
<sequence length="68" mass="7496">MITSSITPRVIQTMIKSSFIEITALIVNHFGGDAFLGKLIFPCSHAMCMTMSFEVSTACSNAWPFECM</sequence>
<comment type="caution">
    <text evidence="1">The sequence shown here is derived from an EMBL/GenBank/DDBJ whole genome shotgun (WGS) entry which is preliminary data.</text>
</comment>
<reference evidence="1 2" key="1">
    <citation type="submission" date="2024-01" db="EMBL/GenBank/DDBJ databases">
        <title>The genomes of 5 underutilized Papilionoideae crops provide insights into root nodulation and disease resistanc.</title>
        <authorList>
            <person name="Jiang F."/>
        </authorList>
    </citation>
    <scope>NUCLEOTIDE SEQUENCE [LARGE SCALE GENOMIC DNA]</scope>
    <source>
        <strain evidence="1">LVBAO_FW01</strain>
        <tissue evidence="1">Leaves</tissue>
    </source>
</reference>
<accession>A0AAN9QAL9</accession>
<keyword evidence="2" id="KW-1185">Reference proteome</keyword>
<gene>
    <name evidence="1" type="ORF">VNO77_27562</name>
</gene>
<dbReference type="EMBL" id="JAYMYQ010000006">
    <property type="protein sequence ID" value="KAK7324048.1"/>
    <property type="molecule type" value="Genomic_DNA"/>
</dbReference>
<proteinExistence type="predicted"/>
<evidence type="ECO:0000313" key="2">
    <source>
        <dbReference type="Proteomes" id="UP001367508"/>
    </source>
</evidence>
<dbReference type="Proteomes" id="UP001367508">
    <property type="component" value="Unassembled WGS sequence"/>
</dbReference>
<organism evidence="1 2">
    <name type="scientific">Canavalia gladiata</name>
    <name type="common">Sword bean</name>
    <name type="synonym">Dolichos gladiatus</name>
    <dbReference type="NCBI Taxonomy" id="3824"/>
    <lineage>
        <taxon>Eukaryota</taxon>
        <taxon>Viridiplantae</taxon>
        <taxon>Streptophyta</taxon>
        <taxon>Embryophyta</taxon>
        <taxon>Tracheophyta</taxon>
        <taxon>Spermatophyta</taxon>
        <taxon>Magnoliopsida</taxon>
        <taxon>eudicotyledons</taxon>
        <taxon>Gunneridae</taxon>
        <taxon>Pentapetalae</taxon>
        <taxon>rosids</taxon>
        <taxon>fabids</taxon>
        <taxon>Fabales</taxon>
        <taxon>Fabaceae</taxon>
        <taxon>Papilionoideae</taxon>
        <taxon>50 kb inversion clade</taxon>
        <taxon>NPAAA clade</taxon>
        <taxon>indigoferoid/millettioid clade</taxon>
        <taxon>Phaseoleae</taxon>
        <taxon>Canavalia</taxon>
    </lineage>
</organism>
<evidence type="ECO:0000313" key="1">
    <source>
        <dbReference type="EMBL" id="KAK7324048.1"/>
    </source>
</evidence>